<organism evidence="2">
    <name type="scientific">Niallia circulans</name>
    <name type="common">Bacillus circulans</name>
    <dbReference type="NCBI Taxonomy" id="1397"/>
    <lineage>
        <taxon>Bacteria</taxon>
        <taxon>Bacillati</taxon>
        <taxon>Bacillota</taxon>
        <taxon>Bacilli</taxon>
        <taxon>Bacillales</taxon>
        <taxon>Bacillaceae</taxon>
        <taxon>Niallia</taxon>
    </lineage>
</organism>
<feature type="transmembrane region" description="Helical" evidence="1">
    <location>
        <begin position="35"/>
        <end position="56"/>
    </location>
</feature>
<accession>A0A941G9X8</accession>
<keyword evidence="1" id="KW-0472">Membrane</keyword>
<feature type="transmembrane region" description="Helical" evidence="1">
    <location>
        <begin position="87"/>
        <end position="107"/>
    </location>
</feature>
<sequence length="108" mass="12447">MKMWLENLRRKKGQQNLFILILFGLFFLLPEQYLLTNFAYAIILFLIAYISAYIEIDPVWKGLLFSLIVTLIVIVIILSIVSLFPNIPFLLLVLVTIITAGLAIYWIG</sequence>
<reference evidence="2" key="1">
    <citation type="submission" date="2021-04" db="EMBL/GenBank/DDBJ databases">
        <title>Genomic analysis of electroactive and textile dye degrading Bacillus circulans strain: DC10 isolated from constructed wetland-microbial fuel cells treating textile dye wastewaters.</title>
        <authorList>
            <person name="Patel D.U."/>
            <person name="Desai C.R."/>
        </authorList>
    </citation>
    <scope>NUCLEOTIDE SEQUENCE</scope>
    <source>
        <strain evidence="2">DC10</strain>
    </source>
</reference>
<gene>
    <name evidence="2" type="ORF">KD144_04380</name>
</gene>
<evidence type="ECO:0000256" key="1">
    <source>
        <dbReference type="SAM" id="Phobius"/>
    </source>
</evidence>
<keyword evidence="1" id="KW-1133">Transmembrane helix</keyword>
<keyword evidence="1" id="KW-0812">Transmembrane</keyword>
<protein>
    <submittedName>
        <fullName evidence="2">Uncharacterized protein</fullName>
    </submittedName>
</protein>
<dbReference type="EMBL" id="JAGTPX010000003">
    <property type="protein sequence ID" value="MBR8668771.1"/>
    <property type="molecule type" value="Genomic_DNA"/>
</dbReference>
<dbReference type="AlphaFoldDB" id="A0A941G9X8"/>
<feature type="transmembrane region" description="Helical" evidence="1">
    <location>
        <begin position="63"/>
        <end position="81"/>
    </location>
</feature>
<evidence type="ECO:0000313" key="2">
    <source>
        <dbReference type="EMBL" id="MBR8668771.1"/>
    </source>
</evidence>
<comment type="caution">
    <text evidence="2">The sequence shown here is derived from an EMBL/GenBank/DDBJ whole genome shotgun (WGS) entry which is preliminary data.</text>
</comment>
<feature type="transmembrane region" description="Helical" evidence="1">
    <location>
        <begin position="12"/>
        <end position="29"/>
    </location>
</feature>
<proteinExistence type="predicted"/>
<dbReference type="RefSeq" id="WP_212117351.1">
    <property type="nucleotide sequence ID" value="NZ_JAGTPX020000003.1"/>
</dbReference>
<name>A0A941G9X8_NIACI</name>